<sequence length="100" mass="11467">MGNCVKRQSVVDDQWASEKTSKAGAGRRKGEESRSATEVKIKISRKQLQEILRKVDSNELLIDDTLSRLVSEAAAVEFNDFHRNGYHWRSDLESIPEEQY</sequence>
<evidence type="ECO:0000256" key="1">
    <source>
        <dbReference type="SAM" id="MobiDB-lite"/>
    </source>
</evidence>
<organism evidence="2 3">
    <name type="scientific">Spirodela intermedia</name>
    <name type="common">Intermediate duckweed</name>
    <dbReference type="NCBI Taxonomy" id="51605"/>
    <lineage>
        <taxon>Eukaryota</taxon>
        <taxon>Viridiplantae</taxon>
        <taxon>Streptophyta</taxon>
        <taxon>Embryophyta</taxon>
        <taxon>Tracheophyta</taxon>
        <taxon>Spermatophyta</taxon>
        <taxon>Magnoliopsida</taxon>
        <taxon>Liliopsida</taxon>
        <taxon>Araceae</taxon>
        <taxon>Lemnoideae</taxon>
        <taxon>Spirodela</taxon>
    </lineage>
</organism>
<dbReference type="PANTHER" id="PTHR33647:SF5">
    <property type="entry name" value="OS01G0793900 PROTEIN"/>
    <property type="match status" value="1"/>
</dbReference>
<dbReference type="Proteomes" id="UP000663760">
    <property type="component" value="Chromosome 4"/>
</dbReference>
<proteinExistence type="predicted"/>
<keyword evidence="3" id="KW-1185">Reference proteome</keyword>
<dbReference type="OrthoDB" id="610799at2759"/>
<protein>
    <submittedName>
        <fullName evidence="2">Uncharacterized protein</fullName>
    </submittedName>
</protein>
<dbReference type="EMBL" id="LR746267">
    <property type="protein sequence ID" value="CAA7394401.1"/>
    <property type="molecule type" value="Genomic_DNA"/>
</dbReference>
<name>A0A7I8K9L5_SPIIN</name>
<dbReference type="PANTHER" id="PTHR33647">
    <property type="entry name" value="OS01G0793900 PROTEIN"/>
    <property type="match status" value="1"/>
</dbReference>
<evidence type="ECO:0000313" key="3">
    <source>
        <dbReference type="Proteomes" id="UP000663760"/>
    </source>
</evidence>
<feature type="region of interest" description="Disordered" evidence="1">
    <location>
        <begin position="1"/>
        <end position="36"/>
    </location>
</feature>
<accession>A0A7I8K9L5</accession>
<evidence type="ECO:0000313" key="2">
    <source>
        <dbReference type="EMBL" id="CAA7394401.1"/>
    </source>
</evidence>
<dbReference type="AlphaFoldDB" id="A0A7I8K9L5"/>
<reference evidence="2" key="1">
    <citation type="submission" date="2020-02" db="EMBL/GenBank/DDBJ databases">
        <authorList>
            <person name="Scholz U."/>
            <person name="Mascher M."/>
            <person name="Fiebig A."/>
        </authorList>
    </citation>
    <scope>NUCLEOTIDE SEQUENCE</scope>
</reference>
<gene>
    <name evidence="2" type="ORF">SI8410_04005062</name>
</gene>